<name>A0A059F444_9MICR</name>
<evidence type="ECO:0000313" key="2">
    <source>
        <dbReference type="Proteomes" id="UP000030655"/>
    </source>
</evidence>
<dbReference type="HOGENOM" id="CLU_3426849_0_0_1"/>
<reference evidence="1 2" key="2">
    <citation type="submission" date="2014-03" db="EMBL/GenBank/DDBJ databases">
        <title>The Genome Sequence of Anncaliia algerae insect isolate PRA339.</title>
        <authorList>
            <consortium name="The Broad Institute Genome Sequencing Platform"/>
            <consortium name="The Broad Institute Genome Sequencing Center for Infectious Disease"/>
            <person name="Cuomo C."/>
            <person name="Becnel J."/>
            <person name="Sanscrainte N."/>
            <person name="Walker B."/>
            <person name="Young S.K."/>
            <person name="Zeng Q."/>
            <person name="Gargeya S."/>
            <person name="Fitzgerald M."/>
            <person name="Haas B."/>
            <person name="Abouelleil A."/>
            <person name="Alvarado L."/>
            <person name="Arachchi H.M."/>
            <person name="Berlin A.M."/>
            <person name="Chapman S.B."/>
            <person name="Dewar J."/>
            <person name="Goldberg J."/>
            <person name="Griggs A."/>
            <person name="Gujja S."/>
            <person name="Hansen M."/>
            <person name="Howarth C."/>
            <person name="Imamovic A."/>
            <person name="Larimer J."/>
            <person name="McCowan C."/>
            <person name="Murphy C."/>
            <person name="Neiman D."/>
            <person name="Pearson M."/>
            <person name="Priest M."/>
            <person name="Roberts A."/>
            <person name="Saif S."/>
            <person name="Shea T."/>
            <person name="Sisk P."/>
            <person name="Sykes S."/>
            <person name="Wortman J."/>
            <person name="Nusbaum C."/>
            <person name="Birren B."/>
        </authorList>
    </citation>
    <scope>NUCLEOTIDE SEQUENCE [LARGE SCALE GENOMIC DNA]</scope>
    <source>
        <strain evidence="1 2">PRA339</strain>
    </source>
</reference>
<organism evidence="1 2">
    <name type="scientific">Anncaliia algerae PRA339</name>
    <dbReference type="NCBI Taxonomy" id="1288291"/>
    <lineage>
        <taxon>Eukaryota</taxon>
        <taxon>Fungi</taxon>
        <taxon>Fungi incertae sedis</taxon>
        <taxon>Microsporidia</taxon>
        <taxon>Tubulinosematoidea</taxon>
        <taxon>Tubulinosematidae</taxon>
        <taxon>Anncaliia</taxon>
    </lineage>
</organism>
<sequence length="21" mass="2531">MIENIWSYLKKGYCKRAGKNK</sequence>
<protein>
    <submittedName>
        <fullName evidence="1">Uncharacterized protein</fullName>
    </submittedName>
</protein>
<accession>A0A059F444</accession>
<evidence type="ECO:0000313" key="1">
    <source>
        <dbReference type="EMBL" id="KCZ81965.1"/>
    </source>
</evidence>
<gene>
    <name evidence="1" type="ORF">H312_00608</name>
</gene>
<dbReference type="AlphaFoldDB" id="A0A059F444"/>
<dbReference type="VEuPathDB" id="MicrosporidiaDB:H312_00608"/>
<dbReference type="EMBL" id="KK365134">
    <property type="protein sequence ID" value="KCZ81965.1"/>
    <property type="molecule type" value="Genomic_DNA"/>
</dbReference>
<proteinExistence type="predicted"/>
<dbReference type="Proteomes" id="UP000030655">
    <property type="component" value="Unassembled WGS sequence"/>
</dbReference>
<keyword evidence="2" id="KW-1185">Reference proteome</keyword>
<reference evidence="2" key="1">
    <citation type="submission" date="2013-02" db="EMBL/GenBank/DDBJ databases">
        <authorList>
            <consortium name="The Broad Institute Genome Sequencing Platform"/>
            <person name="Cuomo C."/>
            <person name="Becnel J."/>
            <person name="Sanscrainte N."/>
            <person name="Walker B."/>
            <person name="Young S.K."/>
            <person name="Zeng Q."/>
            <person name="Gargeya S."/>
            <person name="Fitzgerald M."/>
            <person name="Haas B."/>
            <person name="Abouelleil A."/>
            <person name="Alvarado L."/>
            <person name="Arachchi H.M."/>
            <person name="Berlin A.M."/>
            <person name="Chapman S.B."/>
            <person name="Dewar J."/>
            <person name="Goldberg J."/>
            <person name="Griggs A."/>
            <person name="Gujja S."/>
            <person name="Hansen M."/>
            <person name="Howarth C."/>
            <person name="Imamovic A."/>
            <person name="Larimer J."/>
            <person name="McCowan C."/>
            <person name="Murphy C."/>
            <person name="Neiman D."/>
            <person name="Pearson M."/>
            <person name="Priest M."/>
            <person name="Roberts A."/>
            <person name="Saif S."/>
            <person name="Shea T."/>
            <person name="Sisk P."/>
            <person name="Sykes S."/>
            <person name="Wortman J."/>
            <person name="Nusbaum C."/>
            <person name="Birren B."/>
        </authorList>
    </citation>
    <scope>NUCLEOTIDE SEQUENCE [LARGE SCALE GENOMIC DNA]</scope>
    <source>
        <strain evidence="2">PRA339</strain>
    </source>
</reference>